<dbReference type="AlphaFoldDB" id="A0AAV0WI49"/>
<reference evidence="2 3" key="1">
    <citation type="submission" date="2023-01" db="EMBL/GenBank/DDBJ databases">
        <authorList>
            <person name="Whitehead M."/>
        </authorList>
    </citation>
    <scope>NUCLEOTIDE SEQUENCE [LARGE SCALE GENOMIC DNA]</scope>
</reference>
<keyword evidence="1" id="KW-0472">Membrane</keyword>
<sequence>MAYGLPSCSHQILKPKFTKIREVEKPKRATVVKPRKTQADTITRIAKQVHAIIVEPQLAIMLGIIFLALYIHHYHADESIIAKAVVNLKGNAASQHLGEWLEANVPKFIGIVMAVVVSTMISKQYCASIAVASILLIVIMPGTAVSFYVMTSLFGLLMTRLKTSVDRYIIAVIAIVAYLYFISDITADKHLRKNCNVTSNITNTTA</sequence>
<comment type="caution">
    <text evidence="2">The sequence shown here is derived from an EMBL/GenBank/DDBJ whole genome shotgun (WGS) entry which is preliminary data.</text>
</comment>
<protein>
    <submittedName>
        <fullName evidence="2">Uncharacterized protein</fullName>
    </submittedName>
</protein>
<dbReference type="Pfam" id="PF16504">
    <property type="entry name" value="SP24"/>
    <property type="match status" value="1"/>
</dbReference>
<feature type="transmembrane region" description="Helical" evidence="1">
    <location>
        <begin position="129"/>
        <end position="148"/>
    </location>
</feature>
<feature type="transmembrane region" description="Helical" evidence="1">
    <location>
        <begin position="168"/>
        <end position="187"/>
    </location>
</feature>
<gene>
    <name evidence="2" type="ORF">MEUPH1_LOCUS11299</name>
</gene>
<organism evidence="2 3">
    <name type="scientific">Macrosiphum euphorbiae</name>
    <name type="common">potato aphid</name>
    <dbReference type="NCBI Taxonomy" id="13131"/>
    <lineage>
        <taxon>Eukaryota</taxon>
        <taxon>Metazoa</taxon>
        <taxon>Ecdysozoa</taxon>
        <taxon>Arthropoda</taxon>
        <taxon>Hexapoda</taxon>
        <taxon>Insecta</taxon>
        <taxon>Pterygota</taxon>
        <taxon>Neoptera</taxon>
        <taxon>Paraneoptera</taxon>
        <taxon>Hemiptera</taxon>
        <taxon>Sternorrhyncha</taxon>
        <taxon>Aphidomorpha</taxon>
        <taxon>Aphidoidea</taxon>
        <taxon>Aphididae</taxon>
        <taxon>Macrosiphini</taxon>
        <taxon>Macrosiphum</taxon>
    </lineage>
</organism>
<dbReference type="Proteomes" id="UP001160148">
    <property type="component" value="Unassembled WGS sequence"/>
</dbReference>
<dbReference type="InterPro" id="IPR032441">
    <property type="entry name" value="SP24"/>
</dbReference>
<keyword evidence="3" id="KW-1185">Reference proteome</keyword>
<keyword evidence="1" id="KW-1133">Transmembrane helix</keyword>
<feature type="transmembrane region" description="Helical" evidence="1">
    <location>
        <begin position="52"/>
        <end position="71"/>
    </location>
</feature>
<keyword evidence="1" id="KW-0812">Transmembrane</keyword>
<evidence type="ECO:0000313" key="3">
    <source>
        <dbReference type="Proteomes" id="UP001160148"/>
    </source>
</evidence>
<feature type="transmembrane region" description="Helical" evidence="1">
    <location>
        <begin position="105"/>
        <end position="122"/>
    </location>
</feature>
<accession>A0AAV0WI49</accession>
<evidence type="ECO:0000313" key="2">
    <source>
        <dbReference type="EMBL" id="CAI6355448.1"/>
    </source>
</evidence>
<dbReference type="EMBL" id="CARXXK010000002">
    <property type="protein sequence ID" value="CAI6355448.1"/>
    <property type="molecule type" value="Genomic_DNA"/>
</dbReference>
<evidence type="ECO:0000256" key="1">
    <source>
        <dbReference type="SAM" id="Phobius"/>
    </source>
</evidence>
<name>A0AAV0WI49_9HEMI</name>
<proteinExistence type="predicted"/>